<dbReference type="OrthoDB" id="308557at2"/>
<dbReference type="Pfam" id="PF04055">
    <property type="entry name" value="Radical_SAM"/>
    <property type="match status" value="1"/>
</dbReference>
<dbReference type="SFLD" id="SFLDS00029">
    <property type="entry name" value="Radical_SAM"/>
    <property type="match status" value="1"/>
</dbReference>
<feature type="domain" description="Radical SAM core" evidence="7">
    <location>
        <begin position="100"/>
        <end position="243"/>
    </location>
</feature>
<comment type="similarity">
    <text evidence="6">Belongs to the radical SAM superfamily. Anaerobic sulfatase-maturating enzyme family.</text>
</comment>
<dbReference type="InterPro" id="IPR007197">
    <property type="entry name" value="rSAM"/>
</dbReference>
<dbReference type="SFLD" id="SFLDG01067">
    <property type="entry name" value="SPASM/twitch_domain_containing"/>
    <property type="match status" value="1"/>
</dbReference>
<dbReference type="Gene3D" id="3.20.20.70">
    <property type="entry name" value="Aldolase class I"/>
    <property type="match status" value="1"/>
</dbReference>
<dbReference type="Proteomes" id="UP000297065">
    <property type="component" value="Chromosome"/>
</dbReference>
<sequence>MHFLRWRRGMYRILPFQFKRFQKNEVLIVNECGDYYFLADYSFDAFVRHQLDENSDVFLDLKSKLFLAQDDFEVSLEKIAARYRTRKLFLREFTTLHMLVITLRCNQRCEYCQVSCAEQDAHSYDMSEDVAEKIVDMIFCAPTSHPKIEFQGGEPLLNWKIIEHTVKYAKSVAQKTNKQVSFVICTNLIEISKEQLEFCRVHDVAISTSLDGPVDIHDKCRKARIGDGTYRKFVDKLSLAREIVGFDGVDALMTTTAYSVNCLKDVIDEYVLQGMGGIFIRSLNPYGFAAEQANILGYDMRSFVDNYLEALKYIIQLNKKIFFPEHFATLLFSRILTPFSTGFVDLQSPSGCGISGVIYDFDGSVFPSDEARMLARMGDRHFSLGNVLADTYEKIFSGVKLKQLTAKACVETTPSCAWCAYQAYCGTDPVRNYLETGDELRAMRGSPFCEKHRLIFDGLFSILKNATDEEMDIIWSWITKNPELVKRHENC</sequence>
<comment type="cofactor">
    <cofactor evidence="1">
        <name>[4Fe-4S] cluster</name>
        <dbReference type="ChEBI" id="CHEBI:49883"/>
    </cofactor>
</comment>
<dbReference type="InterPro" id="IPR013785">
    <property type="entry name" value="Aldolase_TIM"/>
</dbReference>
<dbReference type="EMBL" id="CP036295">
    <property type="protein sequence ID" value="QCC84727.1"/>
    <property type="molecule type" value="Genomic_DNA"/>
</dbReference>
<proteinExistence type="inferred from homology"/>
<dbReference type="AlphaFoldDB" id="A0A4P7UH09"/>
<dbReference type="SUPFAM" id="SSF102114">
    <property type="entry name" value="Radical SAM enzymes"/>
    <property type="match status" value="1"/>
</dbReference>
<evidence type="ECO:0000256" key="3">
    <source>
        <dbReference type="ARBA" id="ARBA00022723"/>
    </source>
</evidence>
<dbReference type="GO" id="GO:0016491">
    <property type="term" value="F:oxidoreductase activity"/>
    <property type="evidence" value="ECO:0007669"/>
    <property type="project" value="InterPro"/>
</dbReference>
<dbReference type="CDD" id="cd01335">
    <property type="entry name" value="Radical_SAM"/>
    <property type="match status" value="1"/>
</dbReference>
<gene>
    <name evidence="8" type="primary">hxsB</name>
    <name evidence="8" type="ORF">DDIC_02300</name>
</gene>
<keyword evidence="3" id="KW-0479">Metal-binding</keyword>
<dbReference type="SFLD" id="SFLDG01384">
    <property type="entry name" value="thioether_bond_formation_requi"/>
    <property type="match status" value="1"/>
</dbReference>
<dbReference type="SFLD" id="SFLDG01386">
    <property type="entry name" value="main_SPASM_domain-containing"/>
    <property type="match status" value="1"/>
</dbReference>
<dbReference type="InterPro" id="IPR023867">
    <property type="entry name" value="Sulphatase_maturase_rSAM"/>
</dbReference>
<evidence type="ECO:0000313" key="9">
    <source>
        <dbReference type="Proteomes" id="UP000297065"/>
    </source>
</evidence>
<dbReference type="GO" id="GO:0046872">
    <property type="term" value="F:metal ion binding"/>
    <property type="evidence" value="ECO:0007669"/>
    <property type="project" value="UniProtKB-KW"/>
</dbReference>
<evidence type="ECO:0000256" key="2">
    <source>
        <dbReference type="ARBA" id="ARBA00022691"/>
    </source>
</evidence>
<name>A0A4P7UH09_DESDE</name>
<evidence type="ECO:0000256" key="6">
    <source>
        <dbReference type="ARBA" id="ARBA00023601"/>
    </source>
</evidence>
<keyword evidence="2" id="KW-0949">S-adenosyl-L-methionine</keyword>
<reference evidence="8 9" key="1">
    <citation type="submission" date="2019-02" db="EMBL/GenBank/DDBJ databases">
        <title>Complete Genome Sequence of Desulfovibrio desulfuricans IC1, a Sulfonate Utilizing Anaerobe.</title>
        <authorList>
            <person name="Day L.A."/>
            <person name="De Leon K.B."/>
            <person name="Wall J.D."/>
        </authorList>
    </citation>
    <scope>NUCLEOTIDE SEQUENCE [LARGE SCALE GENOMIC DNA]</scope>
    <source>
        <strain evidence="8 9">IC1</strain>
    </source>
</reference>
<keyword evidence="5" id="KW-0411">Iron-sulfur</keyword>
<organism evidence="8 9">
    <name type="scientific">Desulfovibrio desulfuricans</name>
    <dbReference type="NCBI Taxonomy" id="876"/>
    <lineage>
        <taxon>Bacteria</taxon>
        <taxon>Pseudomonadati</taxon>
        <taxon>Thermodesulfobacteriota</taxon>
        <taxon>Desulfovibrionia</taxon>
        <taxon>Desulfovibrionales</taxon>
        <taxon>Desulfovibrionaceae</taxon>
        <taxon>Desulfovibrio</taxon>
    </lineage>
</organism>
<dbReference type="PANTHER" id="PTHR43273:SF3">
    <property type="entry name" value="ANAEROBIC SULFATASE-MATURATING ENZYME HOMOLOG ASLB-RELATED"/>
    <property type="match status" value="1"/>
</dbReference>
<evidence type="ECO:0000256" key="4">
    <source>
        <dbReference type="ARBA" id="ARBA00023004"/>
    </source>
</evidence>
<dbReference type="NCBIfam" id="TIGR03978">
    <property type="entry name" value="rSAM_paired_1"/>
    <property type="match status" value="1"/>
</dbReference>
<evidence type="ECO:0000313" key="8">
    <source>
        <dbReference type="EMBL" id="QCC84727.1"/>
    </source>
</evidence>
<evidence type="ECO:0000259" key="7">
    <source>
        <dbReference type="Pfam" id="PF04055"/>
    </source>
</evidence>
<dbReference type="GO" id="GO:0051536">
    <property type="term" value="F:iron-sulfur cluster binding"/>
    <property type="evidence" value="ECO:0007669"/>
    <property type="project" value="UniProtKB-KW"/>
</dbReference>
<protein>
    <submittedName>
        <fullName evidence="8">His-Xaa-Ser system radical SAM maturase HxsB</fullName>
    </submittedName>
</protein>
<evidence type="ECO:0000256" key="5">
    <source>
        <dbReference type="ARBA" id="ARBA00023014"/>
    </source>
</evidence>
<accession>A0A4P7UH09</accession>
<dbReference type="InterPro" id="IPR058240">
    <property type="entry name" value="rSAM_sf"/>
</dbReference>
<keyword evidence="4" id="KW-0408">Iron</keyword>
<evidence type="ECO:0000256" key="1">
    <source>
        <dbReference type="ARBA" id="ARBA00001966"/>
    </source>
</evidence>
<dbReference type="InterPro" id="IPR024023">
    <property type="entry name" value="rSAM_paired_HxsB"/>
</dbReference>
<dbReference type="PANTHER" id="PTHR43273">
    <property type="entry name" value="ANAEROBIC SULFATASE-MATURATING ENZYME HOMOLOG ASLB-RELATED"/>
    <property type="match status" value="1"/>
</dbReference>